<feature type="transmembrane region" description="Helical" evidence="2">
    <location>
        <begin position="144"/>
        <end position="162"/>
    </location>
</feature>
<feature type="transmembrane region" description="Helical" evidence="2">
    <location>
        <begin position="230"/>
        <end position="253"/>
    </location>
</feature>
<dbReference type="Proteomes" id="UP000316921">
    <property type="component" value="Chromosome"/>
</dbReference>
<dbReference type="EMBL" id="CP036287">
    <property type="protein sequence ID" value="QDU69269.1"/>
    <property type="molecule type" value="Genomic_DNA"/>
</dbReference>
<feature type="domain" description="DUF6677" evidence="3">
    <location>
        <begin position="16"/>
        <end position="135"/>
    </location>
</feature>
<feature type="transmembrane region" description="Helical" evidence="2">
    <location>
        <begin position="12"/>
        <end position="32"/>
    </location>
</feature>
<feature type="domain" description="DUF6677" evidence="3">
    <location>
        <begin position="149"/>
        <end position="263"/>
    </location>
</feature>
<accession>A0A518BQM6</accession>
<dbReference type="AlphaFoldDB" id="A0A518BQM6"/>
<evidence type="ECO:0000256" key="1">
    <source>
        <dbReference type="SAM" id="MobiDB-lite"/>
    </source>
</evidence>
<proteinExistence type="predicted"/>
<reference evidence="4 5" key="1">
    <citation type="submission" date="2019-02" db="EMBL/GenBank/DDBJ databases">
        <title>Deep-cultivation of Planctomycetes and their phenomic and genomic characterization uncovers novel biology.</title>
        <authorList>
            <person name="Wiegand S."/>
            <person name="Jogler M."/>
            <person name="Boedeker C."/>
            <person name="Pinto D."/>
            <person name="Vollmers J."/>
            <person name="Rivas-Marin E."/>
            <person name="Kohn T."/>
            <person name="Peeters S.H."/>
            <person name="Heuer A."/>
            <person name="Rast P."/>
            <person name="Oberbeckmann S."/>
            <person name="Bunk B."/>
            <person name="Jeske O."/>
            <person name="Meyerdierks A."/>
            <person name="Storesund J.E."/>
            <person name="Kallscheuer N."/>
            <person name="Luecker S."/>
            <person name="Lage O.M."/>
            <person name="Pohl T."/>
            <person name="Merkel B.J."/>
            <person name="Hornburger P."/>
            <person name="Mueller R.-W."/>
            <person name="Bruemmer F."/>
            <person name="Labrenz M."/>
            <person name="Spormann A.M."/>
            <person name="Op den Camp H."/>
            <person name="Overmann J."/>
            <person name="Amann R."/>
            <person name="Jetten M.S.M."/>
            <person name="Mascher T."/>
            <person name="Medema M.H."/>
            <person name="Devos D.P."/>
            <person name="Kaster A.-K."/>
            <person name="Ovreas L."/>
            <person name="Rohde M."/>
            <person name="Galperin M.Y."/>
            <person name="Jogler C."/>
        </authorList>
    </citation>
    <scope>NUCLEOTIDE SEQUENCE [LARGE SCALE GENOMIC DNA]</scope>
    <source>
        <strain evidence="4 5">Pla133</strain>
    </source>
</reference>
<dbReference type="InterPro" id="IPR046499">
    <property type="entry name" value="DUF6677"/>
</dbReference>
<keyword evidence="2" id="KW-0812">Transmembrane</keyword>
<evidence type="ECO:0000313" key="4">
    <source>
        <dbReference type="EMBL" id="QDU69269.1"/>
    </source>
</evidence>
<dbReference type="RefSeq" id="WP_145069017.1">
    <property type="nucleotide sequence ID" value="NZ_CP036287.1"/>
</dbReference>
<name>A0A518BQM6_9BACT</name>
<protein>
    <recommendedName>
        <fullName evidence="3">DUF6677 domain-containing protein</fullName>
    </recommendedName>
</protein>
<keyword evidence="2" id="KW-0472">Membrane</keyword>
<feature type="transmembrane region" description="Helical" evidence="2">
    <location>
        <begin position="108"/>
        <end position="132"/>
    </location>
</feature>
<feature type="transmembrane region" description="Helical" evidence="2">
    <location>
        <begin position="38"/>
        <end position="56"/>
    </location>
</feature>
<feature type="region of interest" description="Disordered" evidence="1">
    <location>
        <begin position="266"/>
        <end position="288"/>
    </location>
</feature>
<evidence type="ECO:0000256" key="2">
    <source>
        <dbReference type="SAM" id="Phobius"/>
    </source>
</evidence>
<feature type="transmembrane region" description="Helical" evidence="2">
    <location>
        <begin position="199"/>
        <end position="218"/>
    </location>
</feature>
<organism evidence="4 5">
    <name type="scientific">Engelhardtia mirabilis</name>
    <dbReference type="NCBI Taxonomy" id="2528011"/>
    <lineage>
        <taxon>Bacteria</taxon>
        <taxon>Pseudomonadati</taxon>
        <taxon>Planctomycetota</taxon>
        <taxon>Planctomycetia</taxon>
        <taxon>Planctomycetia incertae sedis</taxon>
        <taxon>Engelhardtia</taxon>
    </lineage>
</organism>
<sequence>MDAPRSDARAGGEPLVAVLLTWFLPGAGHLYLGRVAQGVVAFVVVGGMYWLGVKLAGGMTFEFLDPELRGAFSVALTPEVGNLGGLIWQMRSHGFGDPGYVPHPYPSGIWIGSLLAALSGLANMALMVDAHFSARAGAERRPGLSPAVFVVAGWAVPGLGHLLQGRVLRGVIVAVLLIGLFALGTVLSEGANLSRERHFYYWGAQLMCGLPAVLTEFVSGRPPVSGSMPYIDFGLTFGAMAGLLNAVVLMDVFAWQESKLLGRDPVADREKHRNRHRSAEVEIGESAA</sequence>
<keyword evidence="5" id="KW-1185">Reference proteome</keyword>
<dbReference type="KEGG" id="pbap:Pla133_43880"/>
<evidence type="ECO:0000313" key="5">
    <source>
        <dbReference type="Proteomes" id="UP000316921"/>
    </source>
</evidence>
<dbReference type="Pfam" id="PF20382">
    <property type="entry name" value="DUF6677"/>
    <property type="match status" value="2"/>
</dbReference>
<gene>
    <name evidence="4" type="ORF">Pla133_43880</name>
</gene>
<keyword evidence="2" id="KW-1133">Transmembrane helix</keyword>
<evidence type="ECO:0000259" key="3">
    <source>
        <dbReference type="Pfam" id="PF20382"/>
    </source>
</evidence>
<feature type="transmembrane region" description="Helical" evidence="2">
    <location>
        <begin position="168"/>
        <end position="187"/>
    </location>
</feature>